<name>H0G813_RHIML</name>
<protein>
    <submittedName>
        <fullName evidence="1">Uncharacterized protein</fullName>
    </submittedName>
</protein>
<organism evidence="1 2">
    <name type="scientific">Sinorhizobium meliloti CCNWSX0020</name>
    <dbReference type="NCBI Taxonomy" id="1107881"/>
    <lineage>
        <taxon>Bacteria</taxon>
        <taxon>Pseudomonadati</taxon>
        <taxon>Pseudomonadota</taxon>
        <taxon>Alphaproteobacteria</taxon>
        <taxon>Hyphomicrobiales</taxon>
        <taxon>Rhizobiaceae</taxon>
        <taxon>Sinorhizobium/Ensifer group</taxon>
        <taxon>Sinorhizobium</taxon>
    </lineage>
</organism>
<accession>H0G813</accession>
<evidence type="ECO:0000313" key="1">
    <source>
        <dbReference type="EMBL" id="EHK74530.1"/>
    </source>
</evidence>
<gene>
    <name evidence="1" type="ORF">SM0020_28240</name>
</gene>
<dbReference type="EMBL" id="AGVV01000084">
    <property type="protein sequence ID" value="EHK74530.1"/>
    <property type="molecule type" value="Genomic_DNA"/>
</dbReference>
<evidence type="ECO:0000313" key="2">
    <source>
        <dbReference type="Proteomes" id="UP000004038"/>
    </source>
</evidence>
<dbReference type="Proteomes" id="UP000004038">
    <property type="component" value="Unassembled WGS sequence"/>
</dbReference>
<reference evidence="1 2" key="1">
    <citation type="journal article" date="2012" name="J. Bacteriol.">
        <title>Draft Genome Sequence of Sinorhizobium meliloti CCNWSX0020, a Nitrogen-Fixing Symbiont with Copper Tolerance Capability Isolated from Lead-Zinc Mine Tailings.</title>
        <authorList>
            <person name="Li Z."/>
            <person name="Ma Z."/>
            <person name="Hao X."/>
            <person name="Wei G."/>
        </authorList>
    </citation>
    <scope>NUCLEOTIDE SEQUENCE [LARGE SCALE GENOMIC DNA]</scope>
    <source>
        <strain evidence="1 2">CCNWSX0020</strain>
    </source>
</reference>
<proteinExistence type="predicted"/>
<sequence length="126" mass="14299">MCPNLHSIDYPHLQAGQRKTFDVSSLDHKIAMCPFNCLRLFVRTLFPLLLEILNGGYPGGKWPPGLRIADDDKPSMFWMRSHAVDGKIMPLVPVCRLLRYPLRHSLIRLDCDMRIFDLPTVAAAGP</sequence>
<dbReference type="AlphaFoldDB" id="H0G813"/>